<geneLocation type="plasmid" evidence="7">
    <name>3</name>
</geneLocation>
<organism evidence="7 8">
    <name type="scientific">Metamycoplasma orale</name>
    <name type="common">Mycoplasma orale</name>
    <dbReference type="NCBI Taxonomy" id="2121"/>
    <lineage>
        <taxon>Bacteria</taxon>
        <taxon>Bacillati</taxon>
        <taxon>Mycoplasmatota</taxon>
        <taxon>Mycoplasmoidales</taxon>
        <taxon>Metamycoplasmataceae</taxon>
        <taxon>Metamycoplasma</taxon>
    </lineage>
</organism>
<proteinExistence type="inferred from homology"/>
<evidence type="ECO:0000256" key="2">
    <source>
        <dbReference type="ARBA" id="ARBA00006694"/>
    </source>
</evidence>
<evidence type="ECO:0000256" key="6">
    <source>
        <dbReference type="SAM" id="Phobius"/>
    </source>
</evidence>
<dbReference type="GO" id="GO:0016020">
    <property type="term" value="C:membrane"/>
    <property type="evidence" value="ECO:0007669"/>
    <property type="project" value="UniProtKB-SubCell"/>
</dbReference>
<dbReference type="AlphaFoldDB" id="A0A448ZZQ5"/>
<evidence type="ECO:0000256" key="5">
    <source>
        <dbReference type="ARBA" id="ARBA00023136"/>
    </source>
</evidence>
<sequence length="120" mass="14562">MDYNELQEKKSKAHRFYAKIFFLSILLLLLLPFIIYIIVKRLEGVNNAWMRNCIISNITYISCYWWLYWGVILYKEKYEKQLKENPPITEKQIRVMFEQMGRKASEAQIKQVMRSMKNAK</sequence>
<evidence type="ECO:0000313" key="7">
    <source>
        <dbReference type="EMBL" id="VEU56700.1"/>
    </source>
</evidence>
<keyword evidence="3 6" id="KW-0812">Transmembrane</keyword>
<protein>
    <submittedName>
        <fullName evidence="7">Transmembrane protein</fullName>
    </submittedName>
</protein>
<dbReference type="KEGG" id="mob:NCTC10112_00685"/>
<evidence type="ECO:0000256" key="4">
    <source>
        <dbReference type="ARBA" id="ARBA00022989"/>
    </source>
</evidence>
<accession>A0A448ZZQ5</accession>
<name>A0A448ZZQ5_METOS</name>
<feature type="transmembrane region" description="Helical" evidence="6">
    <location>
        <begin position="54"/>
        <end position="74"/>
    </location>
</feature>
<keyword evidence="4 6" id="KW-1133">Transmembrane helix</keyword>
<dbReference type="EMBL" id="LR214942">
    <property type="protein sequence ID" value="VEU56700.1"/>
    <property type="molecule type" value="Genomic_DNA"/>
</dbReference>
<evidence type="ECO:0000313" key="8">
    <source>
        <dbReference type="Proteomes" id="UP000290482"/>
    </source>
</evidence>
<comment type="subcellular location">
    <subcellularLocation>
        <location evidence="1">Membrane</location>
        <topology evidence="1">Single-pass membrane protein</topology>
    </subcellularLocation>
</comment>
<keyword evidence="5 6" id="KW-0472">Membrane</keyword>
<keyword evidence="7" id="KW-0614">Plasmid</keyword>
<feature type="transmembrane region" description="Helical" evidence="6">
    <location>
        <begin position="20"/>
        <end position="39"/>
    </location>
</feature>
<evidence type="ECO:0000256" key="1">
    <source>
        <dbReference type="ARBA" id="ARBA00004167"/>
    </source>
</evidence>
<reference evidence="7 8" key="1">
    <citation type="submission" date="2019-01" db="EMBL/GenBank/DDBJ databases">
        <authorList>
            <consortium name="Pathogen Informatics"/>
        </authorList>
    </citation>
    <scope>NUCLEOTIDE SEQUENCE [LARGE SCALE GENOMIC DNA]</scope>
    <source>
        <strain evidence="7 8">NCTC10112</strain>
        <plasmid evidence="8">3</plasmid>
    </source>
</reference>
<evidence type="ECO:0000256" key="3">
    <source>
        <dbReference type="ARBA" id="ARBA00022692"/>
    </source>
</evidence>
<dbReference type="Pfam" id="PF03672">
    <property type="entry name" value="UPF0154"/>
    <property type="match status" value="1"/>
</dbReference>
<dbReference type="Proteomes" id="UP000290482">
    <property type="component" value="Plasmid 3"/>
</dbReference>
<keyword evidence="8" id="KW-1185">Reference proteome</keyword>
<comment type="similarity">
    <text evidence="2">Belongs to the UPF0154 family.</text>
</comment>
<gene>
    <name evidence="7" type="ORF">NCTC10112_00685</name>
</gene>
<dbReference type="InterPro" id="IPR005359">
    <property type="entry name" value="UPF0154"/>
</dbReference>